<dbReference type="PRINTS" id="PR00409">
    <property type="entry name" value="PHDIOXRDTASE"/>
</dbReference>
<keyword evidence="3" id="KW-0001">2Fe-2S</keyword>
<reference evidence="11 12" key="1">
    <citation type="submission" date="2019-05" db="EMBL/GenBank/DDBJ databases">
        <title>Nakamurella sp. N5BH11, whole genome shotgun sequence.</title>
        <authorList>
            <person name="Tuo L."/>
        </authorList>
    </citation>
    <scope>NUCLEOTIDE SEQUENCE [LARGE SCALE GENOMIC DNA]</scope>
    <source>
        <strain evidence="11 12">N5BH11</strain>
    </source>
</reference>
<name>A0A4U6QG04_9ACTN</name>
<dbReference type="EMBL" id="SZZH01000003">
    <property type="protein sequence ID" value="TKV59028.1"/>
    <property type="molecule type" value="Genomic_DNA"/>
</dbReference>
<dbReference type="Gene3D" id="2.40.30.10">
    <property type="entry name" value="Translation factors"/>
    <property type="match status" value="1"/>
</dbReference>
<dbReference type="InterPro" id="IPR001041">
    <property type="entry name" value="2Fe-2S_ferredoxin-type"/>
</dbReference>
<dbReference type="GO" id="GO:0051537">
    <property type="term" value="F:2 iron, 2 sulfur cluster binding"/>
    <property type="evidence" value="ECO:0007669"/>
    <property type="project" value="UniProtKB-KW"/>
</dbReference>
<dbReference type="GO" id="GO:0016491">
    <property type="term" value="F:oxidoreductase activity"/>
    <property type="evidence" value="ECO:0007669"/>
    <property type="project" value="UniProtKB-KW"/>
</dbReference>
<dbReference type="SUPFAM" id="SSF52343">
    <property type="entry name" value="Ferredoxin reductase-like, C-terminal NADP-linked domain"/>
    <property type="match status" value="1"/>
</dbReference>
<evidence type="ECO:0000256" key="1">
    <source>
        <dbReference type="ARBA" id="ARBA00001974"/>
    </source>
</evidence>
<feature type="compositionally biased region" description="Polar residues" evidence="8">
    <location>
        <begin position="1"/>
        <end position="13"/>
    </location>
</feature>
<accession>A0A4U6QG04</accession>
<comment type="cofactor">
    <cofactor evidence="1">
        <name>FAD</name>
        <dbReference type="ChEBI" id="CHEBI:57692"/>
    </cofactor>
</comment>
<dbReference type="CDD" id="cd00207">
    <property type="entry name" value="fer2"/>
    <property type="match status" value="1"/>
</dbReference>
<evidence type="ECO:0000256" key="5">
    <source>
        <dbReference type="ARBA" id="ARBA00023002"/>
    </source>
</evidence>
<protein>
    <submittedName>
        <fullName evidence="11">Oxidoreductase</fullName>
    </submittedName>
</protein>
<comment type="caution">
    <text evidence="11">The sequence shown here is derived from an EMBL/GenBank/DDBJ whole genome shotgun (WGS) entry which is preliminary data.</text>
</comment>
<organism evidence="11 12">
    <name type="scientific">Nakamurella flava</name>
    <dbReference type="NCBI Taxonomy" id="2576308"/>
    <lineage>
        <taxon>Bacteria</taxon>
        <taxon>Bacillati</taxon>
        <taxon>Actinomycetota</taxon>
        <taxon>Actinomycetes</taxon>
        <taxon>Nakamurellales</taxon>
        <taxon>Nakamurellaceae</taxon>
        <taxon>Nakamurella</taxon>
    </lineage>
</organism>
<evidence type="ECO:0000256" key="3">
    <source>
        <dbReference type="ARBA" id="ARBA00022714"/>
    </source>
</evidence>
<dbReference type="OrthoDB" id="502624at2"/>
<keyword evidence="4" id="KW-0479">Metal-binding</keyword>
<dbReference type="InterPro" id="IPR012675">
    <property type="entry name" value="Beta-grasp_dom_sf"/>
</dbReference>
<proteinExistence type="predicted"/>
<dbReference type="SUPFAM" id="SSF63380">
    <property type="entry name" value="Riboflavin synthase domain-like"/>
    <property type="match status" value="1"/>
</dbReference>
<evidence type="ECO:0000259" key="10">
    <source>
        <dbReference type="PROSITE" id="PS51384"/>
    </source>
</evidence>
<dbReference type="InterPro" id="IPR039261">
    <property type="entry name" value="FNR_nucleotide-bd"/>
</dbReference>
<dbReference type="CDD" id="cd06185">
    <property type="entry name" value="PDR_like"/>
    <property type="match status" value="1"/>
</dbReference>
<gene>
    <name evidence="11" type="ORF">FDO65_14990</name>
</gene>
<evidence type="ECO:0000313" key="12">
    <source>
        <dbReference type="Proteomes" id="UP000306985"/>
    </source>
</evidence>
<dbReference type="Proteomes" id="UP000306985">
    <property type="component" value="Unassembled WGS sequence"/>
</dbReference>
<feature type="domain" description="FAD-binding FR-type" evidence="10">
    <location>
        <begin position="17"/>
        <end position="123"/>
    </location>
</feature>
<dbReference type="GO" id="GO:0046872">
    <property type="term" value="F:metal ion binding"/>
    <property type="evidence" value="ECO:0007669"/>
    <property type="project" value="UniProtKB-KW"/>
</dbReference>
<dbReference type="PROSITE" id="PS51085">
    <property type="entry name" value="2FE2S_FER_2"/>
    <property type="match status" value="1"/>
</dbReference>
<evidence type="ECO:0000256" key="4">
    <source>
        <dbReference type="ARBA" id="ARBA00022723"/>
    </source>
</evidence>
<dbReference type="AlphaFoldDB" id="A0A4U6QG04"/>
<dbReference type="Pfam" id="PF00111">
    <property type="entry name" value="Fer2"/>
    <property type="match status" value="1"/>
</dbReference>
<feature type="domain" description="2Fe-2S ferredoxin-type" evidence="9">
    <location>
        <begin position="253"/>
        <end position="338"/>
    </location>
</feature>
<keyword evidence="2" id="KW-0285">Flavoprotein</keyword>
<dbReference type="InterPro" id="IPR036010">
    <property type="entry name" value="2Fe-2S_ferredoxin-like_sf"/>
</dbReference>
<feature type="region of interest" description="Disordered" evidence="8">
    <location>
        <begin position="1"/>
        <end position="20"/>
    </location>
</feature>
<dbReference type="InterPro" id="IPR006058">
    <property type="entry name" value="2Fe2S_fd_BS"/>
</dbReference>
<dbReference type="Pfam" id="PF00175">
    <property type="entry name" value="NAD_binding_1"/>
    <property type="match status" value="1"/>
</dbReference>
<keyword evidence="12" id="KW-1185">Reference proteome</keyword>
<evidence type="ECO:0000259" key="9">
    <source>
        <dbReference type="PROSITE" id="PS51085"/>
    </source>
</evidence>
<dbReference type="InterPro" id="IPR001433">
    <property type="entry name" value="OxRdtase_FAD/NAD-bd"/>
</dbReference>
<dbReference type="SUPFAM" id="SSF54292">
    <property type="entry name" value="2Fe-2S ferredoxin-like"/>
    <property type="match status" value="1"/>
</dbReference>
<dbReference type="PANTHER" id="PTHR47354">
    <property type="entry name" value="NADH OXIDOREDUCTASE HCR"/>
    <property type="match status" value="1"/>
</dbReference>
<dbReference type="PROSITE" id="PS00197">
    <property type="entry name" value="2FE2S_FER_1"/>
    <property type="match status" value="1"/>
</dbReference>
<evidence type="ECO:0000256" key="6">
    <source>
        <dbReference type="ARBA" id="ARBA00023004"/>
    </source>
</evidence>
<evidence type="ECO:0000313" key="11">
    <source>
        <dbReference type="EMBL" id="TKV59028.1"/>
    </source>
</evidence>
<evidence type="ECO:0000256" key="7">
    <source>
        <dbReference type="ARBA" id="ARBA00023014"/>
    </source>
</evidence>
<dbReference type="InterPro" id="IPR017938">
    <property type="entry name" value="Riboflavin_synthase-like_b-brl"/>
</dbReference>
<evidence type="ECO:0000256" key="8">
    <source>
        <dbReference type="SAM" id="MobiDB-lite"/>
    </source>
</evidence>
<dbReference type="Gene3D" id="3.10.20.30">
    <property type="match status" value="1"/>
</dbReference>
<dbReference type="PANTHER" id="PTHR47354:SF1">
    <property type="entry name" value="CARNITINE MONOOXYGENASE REDUCTASE SUBUNIT"/>
    <property type="match status" value="1"/>
</dbReference>
<sequence>MTDRLPTTGSTSAGPAGDPTRLRVRALRWEADDVLAVTLDHPGGSPLPPWRPGAHVDLHLDDRSDADAVVRSYSLCGRPGLAEWTVAVRLDPASRGGSRHVHERLRVGQSITVTGPRQLFGLDPAPAYLFVAGGIGITPLLPMIEEVVAAGRPWRLLYAGRSLAAMPFRDRLAGHPDRVQVFPAQEGARLDLTAAVPAALAGLAGEALVYCCGPERMLTDVAALVPPDRLRCERFRPRPVVPDADTPDATGDFEVELGEGGPVLPVPAATPLLDVLLAAGRDVPWSCREGTCGSCETGVLAGVPEHRDSVLTPAEQAAGDVLFPCVSRALTPRLTLDL</sequence>
<dbReference type="PROSITE" id="PS51384">
    <property type="entry name" value="FAD_FR"/>
    <property type="match status" value="1"/>
</dbReference>
<dbReference type="InterPro" id="IPR017927">
    <property type="entry name" value="FAD-bd_FR_type"/>
</dbReference>
<keyword evidence="5" id="KW-0560">Oxidoreductase</keyword>
<dbReference type="InterPro" id="IPR050415">
    <property type="entry name" value="MRET"/>
</dbReference>
<dbReference type="Gene3D" id="3.40.50.80">
    <property type="entry name" value="Nucleotide-binding domain of ferredoxin-NADP reductase (FNR) module"/>
    <property type="match status" value="1"/>
</dbReference>
<keyword evidence="7" id="KW-0411">Iron-sulfur</keyword>
<evidence type="ECO:0000256" key="2">
    <source>
        <dbReference type="ARBA" id="ARBA00022630"/>
    </source>
</evidence>
<keyword evidence="6" id="KW-0408">Iron</keyword>